<dbReference type="InterPro" id="IPR050109">
    <property type="entry name" value="HTH-type_TetR-like_transc_reg"/>
</dbReference>
<dbReference type="Proteomes" id="UP000193570">
    <property type="component" value="Unassembled WGS sequence"/>
</dbReference>
<evidence type="ECO:0000256" key="3">
    <source>
        <dbReference type="ARBA" id="ARBA00023163"/>
    </source>
</evidence>
<evidence type="ECO:0000313" key="6">
    <source>
        <dbReference type="EMBL" id="SLN71820.1"/>
    </source>
</evidence>
<dbReference type="OrthoDB" id="7056813at2"/>
<feature type="DNA-binding region" description="H-T-H motif" evidence="4">
    <location>
        <begin position="47"/>
        <end position="66"/>
    </location>
</feature>
<dbReference type="Pfam" id="PF00440">
    <property type="entry name" value="TetR_N"/>
    <property type="match status" value="1"/>
</dbReference>
<dbReference type="GO" id="GO:0003700">
    <property type="term" value="F:DNA-binding transcription factor activity"/>
    <property type="evidence" value="ECO:0007669"/>
    <property type="project" value="TreeGrafter"/>
</dbReference>
<keyword evidence="2 4" id="KW-0238">DNA-binding</keyword>
<keyword evidence="3" id="KW-0804">Transcription</keyword>
<keyword evidence="1" id="KW-0805">Transcription regulation</keyword>
<dbReference type="PANTHER" id="PTHR30055">
    <property type="entry name" value="HTH-TYPE TRANSCRIPTIONAL REGULATOR RUTR"/>
    <property type="match status" value="1"/>
</dbReference>
<dbReference type="InterPro" id="IPR001647">
    <property type="entry name" value="HTH_TetR"/>
</dbReference>
<evidence type="ECO:0000256" key="4">
    <source>
        <dbReference type="PROSITE-ProRule" id="PRU00335"/>
    </source>
</evidence>
<keyword evidence="7" id="KW-1185">Reference proteome</keyword>
<organism evidence="6 7">
    <name type="scientific">Roseivivax jejudonensis</name>
    <dbReference type="NCBI Taxonomy" id="1529041"/>
    <lineage>
        <taxon>Bacteria</taxon>
        <taxon>Pseudomonadati</taxon>
        <taxon>Pseudomonadota</taxon>
        <taxon>Alphaproteobacteria</taxon>
        <taxon>Rhodobacterales</taxon>
        <taxon>Roseobacteraceae</taxon>
        <taxon>Roseivivax</taxon>
    </lineage>
</organism>
<gene>
    <name evidence="6" type="ORF">ROJ8625_03749</name>
</gene>
<dbReference type="InterPro" id="IPR009057">
    <property type="entry name" value="Homeodomain-like_sf"/>
</dbReference>
<dbReference type="AlphaFoldDB" id="A0A1X7A6K7"/>
<dbReference type="PROSITE" id="PS50977">
    <property type="entry name" value="HTH_TETR_2"/>
    <property type="match status" value="1"/>
</dbReference>
<dbReference type="EMBL" id="FWFK01000008">
    <property type="protein sequence ID" value="SLN71820.1"/>
    <property type="molecule type" value="Genomic_DNA"/>
</dbReference>
<reference evidence="6 7" key="1">
    <citation type="submission" date="2017-03" db="EMBL/GenBank/DDBJ databases">
        <authorList>
            <person name="Afonso C.L."/>
            <person name="Miller P.J."/>
            <person name="Scott M.A."/>
            <person name="Spackman E."/>
            <person name="Goraichik I."/>
            <person name="Dimitrov K.M."/>
            <person name="Suarez D.L."/>
            <person name="Swayne D.E."/>
        </authorList>
    </citation>
    <scope>NUCLEOTIDE SEQUENCE [LARGE SCALE GENOMIC DNA]</scope>
    <source>
        <strain evidence="6 7">CECT 8625</strain>
    </source>
</reference>
<protein>
    <submittedName>
        <fullName evidence="6">Division inhibitor protein</fullName>
    </submittedName>
</protein>
<dbReference type="InterPro" id="IPR025996">
    <property type="entry name" value="MT1864/Rv1816-like_C"/>
</dbReference>
<dbReference type="InterPro" id="IPR036271">
    <property type="entry name" value="Tet_transcr_reg_TetR-rel_C_sf"/>
</dbReference>
<evidence type="ECO:0000259" key="5">
    <source>
        <dbReference type="PROSITE" id="PS50977"/>
    </source>
</evidence>
<dbReference type="PANTHER" id="PTHR30055:SF220">
    <property type="entry name" value="TETR-FAMILY REGULATORY PROTEIN"/>
    <property type="match status" value="1"/>
</dbReference>
<dbReference type="SUPFAM" id="SSF48498">
    <property type="entry name" value="Tetracyclin repressor-like, C-terminal domain"/>
    <property type="match status" value="1"/>
</dbReference>
<evidence type="ECO:0000256" key="1">
    <source>
        <dbReference type="ARBA" id="ARBA00023015"/>
    </source>
</evidence>
<accession>A0A1X7A6K7</accession>
<evidence type="ECO:0000313" key="7">
    <source>
        <dbReference type="Proteomes" id="UP000193570"/>
    </source>
</evidence>
<name>A0A1X7A6K7_9RHOB</name>
<sequence>MILRAGNGSEIAAAMSNRRPYHHGDLRAQLLETVRALIEEKGPDGFSISEASRRAGVSSAAPYKHFRDKPEIMKAVAIAGMERLADRMEAAAQAKPEASLERLSAIGKAYIDFARAEPGIFRVMFGATIHDEDPDVQRAGRRSYGILLDAVGARLGREPTDPDVLMRAYSLWTLVHGHSFLVIDDNMPSEGARPDEDAFLDQVGRQVMDG</sequence>
<dbReference type="SUPFAM" id="SSF46689">
    <property type="entry name" value="Homeodomain-like"/>
    <property type="match status" value="1"/>
</dbReference>
<dbReference type="Pfam" id="PF13305">
    <property type="entry name" value="TetR_C_33"/>
    <property type="match status" value="1"/>
</dbReference>
<dbReference type="Gene3D" id="1.10.357.10">
    <property type="entry name" value="Tetracycline Repressor, domain 2"/>
    <property type="match status" value="1"/>
</dbReference>
<dbReference type="RefSeq" id="WP_085793540.1">
    <property type="nucleotide sequence ID" value="NZ_FWFK01000008.1"/>
</dbReference>
<proteinExistence type="predicted"/>
<dbReference type="GO" id="GO:0000976">
    <property type="term" value="F:transcription cis-regulatory region binding"/>
    <property type="evidence" value="ECO:0007669"/>
    <property type="project" value="TreeGrafter"/>
</dbReference>
<evidence type="ECO:0000256" key="2">
    <source>
        <dbReference type="ARBA" id="ARBA00023125"/>
    </source>
</evidence>
<feature type="domain" description="HTH tetR-type" evidence="5">
    <location>
        <begin position="24"/>
        <end position="84"/>
    </location>
</feature>